<dbReference type="EMBL" id="JAFNEN010000113">
    <property type="protein sequence ID" value="KAG8193921.1"/>
    <property type="molecule type" value="Genomic_DNA"/>
</dbReference>
<sequence length="222" mass="24887">MELHATFPDGSEGKKALPSNNLGNIGVLDTPLTNSEKNYSKQSSGPIVMDSLISTFYPMEYTYPRANGERGNARVARSPYGSNLCRIPSLANSEVTCWKWPNWQTCKQTCIYGHGLDNGGKTVKEASFNCRNTENRWKPHVIKDCEPYLNCKVHLKSPGDLNCVEPTDGPAYCDINCADYDDYVGHGKVRWKCEEKPHGAKQNHLPHCAEFEEAELRLNPPH</sequence>
<gene>
    <name evidence="2" type="ORF">JTE90_011476</name>
</gene>
<evidence type="ECO:0000313" key="2">
    <source>
        <dbReference type="EMBL" id="KAG8193921.1"/>
    </source>
</evidence>
<dbReference type="AlphaFoldDB" id="A0AAV6VDX4"/>
<comment type="caution">
    <text evidence="2">The sequence shown here is derived from an EMBL/GenBank/DDBJ whole genome shotgun (WGS) entry which is preliminary data.</text>
</comment>
<proteinExistence type="predicted"/>
<reference evidence="2 3" key="1">
    <citation type="journal article" date="2022" name="Nat. Ecol. Evol.">
        <title>A masculinizing supergene underlies an exaggerated male reproductive morph in a spider.</title>
        <authorList>
            <person name="Hendrickx F."/>
            <person name="De Corte Z."/>
            <person name="Sonet G."/>
            <person name="Van Belleghem S.M."/>
            <person name="Kostlbacher S."/>
            <person name="Vangestel C."/>
        </authorList>
    </citation>
    <scope>NUCLEOTIDE SEQUENCE [LARGE SCALE GENOMIC DNA]</scope>
    <source>
        <strain evidence="2">W744_W776</strain>
    </source>
</reference>
<feature type="region of interest" description="Disordered" evidence="1">
    <location>
        <begin position="1"/>
        <end position="22"/>
    </location>
</feature>
<name>A0AAV6VDX4_9ARAC</name>
<protein>
    <submittedName>
        <fullName evidence="2">Uncharacterized protein</fullName>
    </submittedName>
</protein>
<organism evidence="2 3">
    <name type="scientific">Oedothorax gibbosus</name>
    <dbReference type="NCBI Taxonomy" id="931172"/>
    <lineage>
        <taxon>Eukaryota</taxon>
        <taxon>Metazoa</taxon>
        <taxon>Ecdysozoa</taxon>
        <taxon>Arthropoda</taxon>
        <taxon>Chelicerata</taxon>
        <taxon>Arachnida</taxon>
        <taxon>Araneae</taxon>
        <taxon>Araneomorphae</taxon>
        <taxon>Entelegynae</taxon>
        <taxon>Araneoidea</taxon>
        <taxon>Linyphiidae</taxon>
        <taxon>Erigoninae</taxon>
        <taxon>Oedothorax</taxon>
    </lineage>
</organism>
<accession>A0AAV6VDX4</accession>
<evidence type="ECO:0000256" key="1">
    <source>
        <dbReference type="SAM" id="MobiDB-lite"/>
    </source>
</evidence>
<dbReference type="Proteomes" id="UP000827092">
    <property type="component" value="Unassembled WGS sequence"/>
</dbReference>
<keyword evidence="3" id="KW-1185">Reference proteome</keyword>
<evidence type="ECO:0000313" key="3">
    <source>
        <dbReference type="Proteomes" id="UP000827092"/>
    </source>
</evidence>